<dbReference type="CDD" id="cd14948">
    <property type="entry name" value="BACON"/>
    <property type="match status" value="1"/>
</dbReference>
<reference evidence="3" key="2">
    <citation type="journal article" date="2021" name="PeerJ">
        <title>Extensive microbial diversity within the chicken gut microbiome revealed by metagenomics and culture.</title>
        <authorList>
            <person name="Gilroy R."/>
            <person name="Ravi A."/>
            <person name="Getino M."/>
            <person name="Pursley I."/>
            <person name="Horton D.L."/>
            <person name="Alikhan N.F."/>
            <person name="Baker D."/>
            <person name="Gharbi K."/>
            <person name="Hall N."/>
            <person name="Watson M."/>
            <person name="Adriaenssens E.M."/>
            <person name="Foster-Nyarko E."/>
            <person name="Jarju S."/>
            <person name="Secka A."/>
            <person name="Antonio M."/>
            <person name="Oren A."/>
            <person name="Chaudhuri R.R."/>
            <person name="La Ragione R."/>
            <person name="Hildebrand F."/>
            <person name="Pallen M.J."/>
        </authorList>
    </citation>
    <scope>NUCLEOTIDE SEQUENCE</scope>
    <source>
        <strain evidence="3">D5-748</strain>
    </source>
</reference>
<dbReference type="GO" id="GO:0003677">
    <property type="term" value="F:DNA binding"/>
    <property type="evidence" value="ECO:0007669"/>
    <property type="project" value="UniProtKB-KW"/>
</dbReference>
<feature type="domain" description="BACON" evidence="2">
    <location>
        <begin position="89"/>
        <end position="136"/>
    </location>
</feature>
<evidence type="ECO:0000256" key="1">
    <source>
        <dbReference type="SAM" id="SignalP"/>
    </source>
</evidence>
<gene>
    <name evidence="3" type="ORF">IAC23_06950</name>
</gene>
<dbReference type="Gene3D" id="2.60.40.10">
    <property type="entry name" value="Immunoglobulins"/>
    <property type="match status" value="1"/>
</dbReference>
<feature type="chain" id="PRO_5039534797" evidence="1">
    <location>
        <begin position="19"/>
        <end position="535"/>
    </location>
</feature>
<dbReference type="Pfam" id="PF13004">
    <property type="entry name" value="BACON"/>
    <property type="match status" value="2"/>
</dbReference>
<evidence type="ECO:0000259" key="2">
    <source>
        <dbReference type="Pfam" id="PF13004"/>
    </source>
</evidence>
<dbReference type="InterPro" id="IPR024361">
    <property type="entry name" value="BACON"/>
</dbReference>
<protein>
    <submittedName>
        <fullName evidence="3">DNA-binding protein</fullName>
    </submittedName>
</protein>
<dbReference type="AlphaFoldDB" id="A0A9D9HD09"/>
<name>A0A9D9HD09_9BACT</name>
<keyword evidence="3" id="KW-0238">DNA-binding</keyword>
<feature type="signal peptide" evidence="1">
    <location>
        <begin position="1"/>
        <end position="18"/>
    </location>
</feature>
<dbReference type="EMBL" id="JADIMO010000087">
    <property type="protein sequence ID" value="MBO8445413.1"/>
    <property type="molecule type" value="Genomic_DNA"/>
</dbReference>
<comment type="caution">
    <text evidence="3">The sequence shown here is derived from an EMBL/GenBank/DDBJ whole genome shotgun (WGS) entry which is preliminary data.</text>
</comment>
<accession>A0A9D9HD09</accession>
<keyword evidence="1" id="KW-0732">Signal</keyword>
<dbReference type="InterPro" id="IPR013783">
    <property type="entry name" value="Ig-like_fold"/>
</dbReference>
<sequence length="535" mass="57154">MKLKYALAAAASGIFLLAACTQEYEISYLDEIRLSETFVSIPVDGSSVTVNLTANADWNIVAEVRAENEEGDDIKDENGNFVYEEVDLPEWLTITPLSGAAGEHTLTFSADPTDAGRETNLVIYAGGKKQNITVRQGEIVATAATCQEVLDGPDGKSFIVTGTCTRIANTQYGNWYLADETGEIYIYGTVDATGSYNWTSFNIEVGDVVTVRGPKTTYNGIVELVDVRVVSVEKSLLQSVATEFTVTKDGGEVEAQFVVKGDGLQFDLPAELSSWISINNIRTFEDEDGENTITAVTISVGPNDGDARVASIPFSSSNSEGSSSATVTITQEGNISDRTVAELLAMEPSDIDYYRLTGKVSDITNTVYGNFNLVDGTGSIYVYGLTATQQESNDKTFASLGIEEGDILTLIGTRDEYNGTPQVGGPAYYVSHVGHTEATVAEVLAAAEDDTWYKVTGTVSNLVNTEYGNFDLVDGASSIYVYGLTNAPVDSNDKSFASLGIKEGDTVTLIGKRASYGGNPQIAGAYYFSHTAAGE</sequence>
<proteinExistence type="predicted"/>
<feature type="domain" description="BACON" evidence="2">
    <location>
        <begin position="274"/>
        <end position="332"/>
    </location>
</feature>
<reference evidence="3" key="1">
    <citation type="submission" date="2020-10" db="EMBL/GenBank/DDBJ databases">
        <authorList>
            <person name="Gilroy R."/>
        </authorList>
    </citation>
    <scope>NUCLEOTIDE SEQUENCE</scope>
    <source>
        <strain evidence="3">D5-748</strain>
    </source>
</reference>
<evidence type="ECO:0000313" key="4">
    <source>
        <dbReference type="Proteomes" id="UP000823619"/>
    </source>
</evidence>
<organism evidence="3 4">
    <name type="scientific">Candidatus Cryptobacteroides merdavium</name>
    <dbReference type="NCBI Taxonomy" id="2840769"/>
    <lineage>
        <taxon>Bacteria</taxon>
        <taxon>Pseudomonadati</taxon>
        <taxon>Bacteroidota</taxon>
        <taxon>Bacteroidia</taxon>
        <taxon>Bacteroidales</taxon>
        <taxon>Candidatus Cryptobacteroides</taxon>
    </lineage>
</organism>
<evidence type="ECO:0000313" key="3">
    <source>
        <dbReference type="EMBL" id="MBO8445413.1"/>
    </source>
</evidence>
<dbReference type="PROSITE" id="PS51257">
    <property type="entry name" value="PROKAR_LIPOPROTEIN"/>
    <property type="match status" value="1"/>
</dbReference>
<dbReference type="Proteomes" id="UP000823619">
    <property type="component" value="Unassembled WGS sequence"/>
</dbReference>